<dbReference type="InterPro" id="IPR028973">
    <property type="entry name" value="PhnB-like"/>
</dbReference>
<dbReference type="InterPro" id="IPR029068">
    <property type="entry name" value="Glyas_Bleomycin-R_OHBP_Dase"/>
</dbReference>
<evidence type="ECO:0000313" key="3">
    <source>
        <dbReference type="Proteomes" id="UP000474957"/>
    </source>
</evidence>
<dbReference type="AlphaFoldDB" id="A0A6L5YX66"/>
<dbReference type="PANTHER" id="PTHR33990:SF2">
    <property type="entry name" value="PHNB-LIKE DOMAIN-CONTAINING PROTEIN"/>
    <property type="match status" value="1"/>
</dbReference>
<evidence type="ECO:0000259" key="1">
    <source>
        <dbReference type="Pfam" id="PF06983"/>
    </source>
</evidence>
<dbReference type="InterPro" id="IPR009725">
    <property type="entry name" value="3_dmu_93_MTrfase"/>
</dbReference>
<dbReference type="Gene3D" id="3.10.180.10">
    <property type="entry name" value="2,3-Dihydroxybiphenyl 1,2-Dioxygenase, domain 1"/>
    <property type="match status" value="1"/>
</dbReference>
<reference evidence="2 3" key="1">
    <citation type="submission" date="2019-10" db="EMBL/GenBank/DDBJ databases">
        <title>Cognatihalovulum marinum gen. nov. sp. nov., a new member of the family Rhodobacteraceae isolated from deep seawater of the Northwest Indian Ocean.</title>
        <authorList>
            <person name="Ruan C."/>
            <person name="Wang J."/>
            <person name="Zheng X."/>
            <person name="Song L."/>
            <person name="Zhu Y."/>
            <person name="Huang Y."/>
            <person name="Lu Z."/>
            <person name="Du W."/>
            <person name="Huang L."/>
            <person name="Dai X."/>
        </authorList>
    </citation>
    <scope>NUCLEOTIDE SEQUENCE [LARGE SCALE GENOMIC DNA]</scope>
    <source>
        <strain evidence="2 3">2CG4</strain>
    </source>
</reference>
<feature type="domain" description="PhnB-like" evidence="1">
    <location>
        <begin position="3"/>
        <end position="118"/>
    </location>
</feature>
<sequence length="162" mass="17521">MSKISPCLWFKTEAEEAANFYASVFPDSSVDKVTRASIDTPGTKTGAVLFVEFTLCGQSFQALNGGEDKPFTEAISLSVLCKDQAEVDRYWAALTAGGGAEIACGWLSDRYGLRWQVVPEPMLQYLRSDDAEAAGRAMRAMMDMVKLDVAKLAAAYEGRGAA</sequence>
<dbReference type="SUPFAM" id="SSF54593">
    <property type="entry name" value="Glyoxalase/Bleomycin resistance protein/Dihydroxybiphenyl dioxygenase"/>
    <property type="match status" value="1"/>
</dbReference>
<organism evidence="2 3">
    <name type="scientific">Halovulum marinum</name>
    <dbReference type="NCBI Taxonomy" id="2662447"/>
    <lineage>
        <taxon>Bacteria</taxon>
        <taxon>Pseudomonadati</taxon>
        <taxon>Pseudomonadota</taxon>
        <taxon>Alphaproteobacteria</taxon>
        <taxon>Rhodobacterales</taxon>
        <taxon>Paracoccaceae</taxon>
        <taxon>Halovulum</taxon>
    </lineage>
</organism>
<dbReference type="CDD" id="cd06588">
    <property type="entry name" value="PhnB_like"/>
    <property type="match status" value="1"/>
</dbReference>
<keyword evidence="3" id="KW-1185">Reference proteome</keyword>
<accession>A0A6L5YX66</accession>
<evidence type="ECO:0000313" key="2">
    <source>
        <dbReference type="EMBL" id="MSU88778.1"/>
    </source>
</evidence>
<dbReference type="Pfam" id="PF06983">
    <property type="entry name" value="3-dmu-9_3-mt"/>
    <property type="match status" value="1"/>
</dbReference>
<proteinExistence type="predicted"/>
<protein>
    <submittedName>
        <fullName evidence="2">VOC family protein</fullName>
    </submittedName>
</protein>
<dbReference type="PIRSF" id="PIRSF021700">
    <property type="entry name" value="3_dmu_93_MTrfase"/>
    <property type="match status" value="1"/>
</dbReference>
<dbReference type="EMBL" id="WIND01000002">
    <property type="protein sequence ID" value="MSU88778.1"/>
    <property type="molecule type" value="Genomic_DNA"/>
</dbReference>
<comment type="caution">
    <text evidence="2">The sequence shown here is derived from an EMBL/GenBank/DDBJ whole genome shotgun (WGS) entry which is preliminary data.</text>
</comment>
<dbReference type="PANTHER" id="PTHR33990">
    <property type="entry name" value="PROTEIN YJDN-RELATED"/>
    <property type="match status" value="1"/>
</dbReference>
<name>A0A6L5YX66_9RHOB</name>
<gene>
    <name evidence="2" type="ORF">GE300_03970</name>
</gene>
<dbReference type="Proteomes" id="UP000474957">
    <property type="component" value="Unassembled WGS sequence"/>
</dbReference>